<accession>A0AAD8IB70</accession>
<dbReference type="Gene3D" id="3.30.420.40">
    <property type="match status" value="2"/>
</dbReference>
<evidence type="ECO:0000256" key="1">
    <source>
        <dbReference type="ARBA" id="ARBA00007381"/>
    </source>
</evidence>
<proteinExistence type="inferred from homology"/>
<dbReference type="GO" id="GO:0005524">
    <property type="term" value="F:ATP binding"/>
    <property type="evidence" value="ECO:0007669"/>
    <property type="project" value="UniProtKB-KW"/>
</dbReference>
<dbReference type="PANTHER" id="PTHR19375">
    <property type="entry name" value="HEAT SHOCK PROTEIN 70KDA"/>
    <property type="match status" value="1"/>
</dbReference>
<sequence length="129" mass="14174">MNVKNSVLAVPVHFNNAQTQATKDAGVIAGLIVVQIINEPVAASIGYGLEKKYKSDDDVKNFLVFHLGGVTSDMTILAIHDGYYKVLASTGDEYLGGDVFYHKIMKYYINLIKINHGKDISKDNRALIS</sequence>
<name>A0AAD8IB70_9APIA</name>
<dbReference type="PRINTS" id="PR00301">
    <property type="entry name" value="HEATSHOCK70"/>
</dbReference>
<dbReference type="Proteomes" id="UP001237642">
    <property type="component" value="Unassembled WGS sequence"/>
</dbReference>
<protein>
    <recommendedName>
        <fullName evidence="6">Heat shock protein 70</fullName>
    </recommendedName>
</protein>
<keyword evidence="3" id="KW-0067">ATP-binding</keyword>
<evidence type="ECO:0000313" key="5">
    <source>
        <dbReference type="Proteomes" id="UP001237642"/>
    </source>
</evidence>
<evidence type="ECO:0008006" key="6">
    <source>
        <dbReference type="Google" id="ProtNLM"/>
    </source>
</evidence>
<dbReference type="EMBL" id="JAUIZM010000005">
    <property type="protein sequence ID" value="KAK1382341.1"/>
    <property type="molecule type" value="Genomic_DNA"/>
</dbReference>
<evidence type="ECO:0000256" key="2">
    <source>
        <dbReference type="ARBA" id="ARBA00022741"/>
    </source>
</evidence>
<dbReference type="InterPro" id="IPR013126">
    <property type="entry name" value="Hsp_70_fam"/>
</dbReference>
<organism evidence="4 5">
    <name type="scientific">Heracleum sosnowskyi</name>
    <dbReference type="NCBI Taxonomy" id="360622"/>
    <lineage>
        <taxon>Eukaryota</taxon>
        <taxon>Viridiplantae</taxon>
        <taxon>Streptophyta</taxon>
        <taxon>Embryophyta</taxon>
        <taxon>Tracheophyta</taxon>
        <taxon>Spermatophyta</taxon>
        <taxon>Magnoliopsida</taxon>
        <taxon>eudicotyledons</taxon>
        <taxon>Gunneridae</taxon>
        <taxon>Pentapetalae</taxon>
        <taxon>asterids</taxon>
        <taxon>campanulids</taxon>
        <taxon>Apiales</taxon>
        <taxon>Apiaceae</taxon>
        <taxon>Apioideae</taxon>
        <taxon>apioid superclade</taxon>
        <taxon>Tordylieae</taxon>
        <taxon>Tordyliinae</taxon>
        <taxon>Heracleum</taxon>
    </lineage>
</organism>
<dbReference type="GO" id="GO:0140662">
    <property type="term" value="F:ATP-dependent protein folding chaperone"/>
    <property type="evidence" value="ECO:0007669"/>
    <property type="project" value="InterPro"/>
</dbReference>
<dbReference type="FunFam" id="3.30.420.40:FF:000028">
    <property type="entry name" value="heat shock 70 kDa protein-like"/>
    <property type="match status" value="1"/>
</dbReference>
<comment type="similarity">
    <text evidence="1">Belongs to the heat shock protein 70 family.</text>
</comment>
<dbReference type="AlphaFoldDB" id="A0AAD8IB70"/>
<dbReference type="InterPro" id="IPR043129">
    <property type="entry name" value="ATPase_NBD"/>
</dbReference>
<dbReference type="SUPFAM" id="SSF53067">
    <property type="entry name" value="Actin-like ATPase domain"/>
    <property type="match status" value="1"/>
</dbReference>
<comment type="caution">
    <text evidence="4">The sequence shown here is derived from an EMBL/GenBank/DDBJ whole genome shotgun (WGS) entry which is preliminary data.</text>
</comment>
<gene>
    <name evidence="4" type="ORF">POM88_020076</name>
</gene>
<reference evidence="4" key="1">
    <citation type="submission" date="2023-02" db="EMBL/GenBank/DDBJ databases">
        <title>Genome of toxic invasive species Heracleum sosnowskyi carries increased number of genes despite the absence of recent whole-genome duplications.</title>
        <authorList>
            <person name="Schelkunov M."/>
            <person name="Shtratnikova V."/>
            <person name="Makarenko M."/>
            <person name="Klepikova A."/>
            <person name="Omelchenko D."/>
            <person name="Novikova G."/>
            <person name="Obukhova E."/>
            <person name="Bogdanov V."/>
            <person name="Penin A."/>
            <person name="Logacheva M."/>
        </authorList>
    </citation>
    <scope>NUCLEOTIDE SEQUENCE</scope>
    <source>
        <strain evidence="4">Hsosn_3</strain>
        <tissue evidence="4">Leaf</tissue>
    </source>
</reference>
<keyword evidence="5" id="KW-1185">Reference proteome</keyword>
<evidence type="ECO:0000256" key="3">
    <source>
        <dbReference type="ARBA" id="ARBA00022840"/>
    </source>
</evidence>
<keyword evidence="2" id="KW-0547">Nucleotide-binding</keyword>
<reference evidence="4" key="2">
    <citation type="submission" date="2023-05" db="EMBL/GenBank/DDBJ databases">
        <authorList>
            <person name="Schelkunov M.I."/>
        </authorList>
    </citation>
    <scope>NUCLEOTIDE SEQUENCE</scope>
    <source>
        <strain evidence="4">Hsosn_3</strain>
        <tissue evidence="4">Leaf</tissue>
    </source>
</reference>
<dbReference type="Gene3D" id="3.90.640.10">
    <property type="entry name" value="Actin, Chain A, domain 4"/>
    <property type="match status" value="1"/>
</dbReference>
<dbReference type="Pfam" id="PF00012">
    <property type="entry name" value="HSP70"/>
    <property type="match status" value="1"/>
</dbReference>
<evidence type="ECO:0000313" key="4">
    <source>
        <dbReference type="EMBL" id="KAK1382341.1"/>
    </source>
</evidence>